<proteinExistence type="predicted"/>
<dbReference type="EMBL" id="LAVV01003654">
    <property type="protein sequence ID" value="KNZ61985.1"/>
    <property type="molecule type" value="Genomic_DNA"/>
</dbReference>
<evidence type="ECO:0000313" key="3">
    <source>
        <dbReference type="Proteomes" id="UP000037035"/>
    </source>
</evidence>
<dbReference type="Proteomes" id="UP000037035">
    <property type="component" value="Unassembled WGS sequence"/>
</dbReference>
<comment type="caution">
    <text evidence="2">The sequence shown here is derived from an EMBL/GenBank/DDBJ whole genome shotgun (WGS) entry which is preliminary data.</text>
</comment>
<accession>A0A0L6VP99</accession>
<name>A0A0L6VP99_9BASI</name>
<protein>
    <submittedName>
        <fullName evidence="2">Uncharacterized protein</fullName>
    </submittedName>
</protein>
<gene>
    <name evidence="2" type="ORF">VP01_1328g5</name>
</gene>
<feature type="region of interest" description="Disordered" evidence="1">
    <location>
        <begin position="153"/>
        <end position="181"/>
    </location>
</feature>
<keyword evidence="3" id="KW-1185">Reference proteome</keyword>
<dbReference type="VEuPathDB" id="FungiDB:VP01_1328g5"/>
<dbReference type="AlphaFoldDB" id="A0A0L6VP99"/>
<evidence type="ECO:0000313" key="2">
    <source>
        <dbReference type="EMBL" id="KNZ61985.1"/>
    </source>
</evidence>
<organism evidence="2 3">
    <name type="scientific">Puccinia sorghi</name>
    <dbReference type="NCBI Taxonomy" id="27349"/>
    <lineage>
        <taxon>Eukaryota</taxon>
        <taxon>Fungi</taxon>
        <taxon>Dikarya</taxon>
        <taxon>Basidiomycota</taxon>
        <taxon>Pucciniomycotina</taxon>
        <taxon>Pucciniomycetes</taxon>
        <taxon>Pucciniales</taxon>
        <taxon>Pucciniaceae</taxon>
        <taxon>Puccinia</taxon>
    </lineage>
</organism>
<reference evidence="2 3" key="1">
    <citation type="submission" date="2015-08" db="EMBL/GenBank/DDBJ databases">
        <title>Next Generation Sequencing and Analysis of the Genome of Puccinia sorghi L Schw, the Causal Agent of Maize Common Rust.</title>
        <authorList>
            <person name="Rochi L."/>
            <person name="Burguener G."/>
            <person name="Darino M."/>
            <person name="Turjanski A."/>
            <person name="Kreff E."/>
            <person name="Dieguez M.J."/>
            <person name="Sacco F."/>
        </authorList>
    </citation>
    <scope>NUCLEOTIDE SEQUENCE [LARGE SCALE GENOMIC DNA]</scope>
    <source>
        <strain evidence="2 3">RO10H11247</strain>
    </source>
</reference>
<feature type="compositionally biased region" description="Polar residues" evidence="1">
    <location>
        <begin position="156"/>
        <end position="181"/>
    </location>
</feature>
<evidence type="ECO:0000256" key="1">
    <source>
        <dbReference type="SAM" id="MobiDB-lite"/>
    </source>
</evidence>
<sequence length="181" mass="19337">MIILGLGLGGPNTHQSLHPGLKEGNTTSVDPRIDAEISIHETAPQKPTKSKAGTRNHGNLRHLAQELPTKKGKGCETTQIAATENQICQLADGIAKLKGGRKEKKKKDYEPQCFTSRTIAIPRATLKNPPPNAHLLIGSGETHNVLSDPFTIPAGSISSSTPSRKTISGFYGSTSKDLLEQ</sequence>